<feature type="non-terminal residue" evidence="2">
    <location>
        <position position="1"/>
    </location>
</feature>
<feature type="non-terminal residue" evidence="2">
    <location>
        <position position="179"/>
    </location>
</feature>
<gene>
    <name evidence="2" type="ORF">AVDCRST_MAG19-2641</name>
</gene>
<organism evidence="2">
    <name type="scientific">uncultured Thermomicrobiales bacterium</name>
    <dbReference type="NCBI Taxonomy" id="1645740"/>
    <lineage>
        <taxon>Bacteria</taxon>
        <taxon>Pseudomonadati</taxon>
        <taxon>Thermomicrobiota</taxon>
        <taxon>Thermomicrobia</taxon>
        <taxon>Thermomicrobiales</taxon>
        <taxon>environmental samples</taxon>
    </lineage>
</organism>
<feature type="compositionally biased region" description="Basic residues" evidence="1">
    <location>
        <begin position="39"/>
        <end position="57"/>
    </location>
</feature>
<protein>
    <submittedName>
        <fullName evidence="2">Putative quinone binding protein</fullName>
    </submittedName>
</protein>
<feature type="region of interest" description="Disordered" evidence="1">
    <location>
        <begin position="22"/>
        <end position="57"/>
    </location>
</feature>
<name>A0A6J4VBL0_9BACT</name>
<dbReference type="AlphaFoldDB" id="A0A6J4VBL0"/>
<evidence type="ECO:0000313" key="2">
    <source>
        <dbReference type="EMBL" id="CAA9569619.1"/>
    </source>
</evidence>
<feature type="compositionally biased region" description="Basic and acidic residues" evidence="1">
    <location>
        <begin position="133"/>
        <end position="144"/>
    </location>
</feature>
<evidence type="ECO:0000256" key="1">
    <source>
        <dbReference type="SAM" id="MobiDB-lite"/>
    </source>
</evidence>
<accession>A0A6J4VBL0</accession>
<sequence length="179" mass="20791">ESADHPQARAARCCRLSPLGRRHRLRRGRGVRSADPARGHHASCHPGRHARPRHRRPVCRRSESLACLLPTPWPRHPRRRRHQRRRVPAQATQRADLLLGDLRLHPPRLPRLPARPRRPQGLARVRLRQPGGSRHDVRDADSGRSRRLLQPHPMGQRALRRRRRPGRQPDRPALPARLL</sequence>
<dbReference type="EMBL" id="CADCWL010000131">
    <property type="protein sequence ID" value="CAA9569619.1"/>
    <property type="molecule type" value="Genomic_DNA"/>
</dbReference>
<feature type="region of interest" description="Disordered" evidence="1">
    <location>
        <begin position="72"/>
        <end position="179"/>
    </location>
</feature>
<reference evidence="2" key="1">
    <citation type="submission" date="2020-02" db="EMBL/GenBank/DDBJ databases">
        <authorList>
            <person name="Meier V. D."/>
        </authorList>
    </citation>
    <scope>NUCLEOTIDE SEQUENCE</scope>
    <source>
        <strain evidence="2">AVDCRST_MAG19</strain>
    </source>
</reference>
<feature type="compositionally biased region" description="Basic residues" evidence="1">
    <location>
        <begin position="75"/>
        <end position="87"/>
    </location>
</feature>
<proteinExistence type="predicted"/>